<accession>A0ABS3WJC0</accession>
<evidence type="ECO:0000313" key="6">
    <source>
        <dbReference type="EMBL" id="MBO7748372.1"/>
    </source>
</evidence>
<dbReference type="Proteomes" id="UP000670947">
    <property type="component" value="Unassembled WGS sequence"/>
</dbReference>
<dbReference type="SUPFAM" id="SSF53850">
    <property type="entry name" value="Periplasmic binding protein-like II"/>
    <property type="match status" value="1"/>
</dbReference>
<evidence type="ECO:0000256" key="4">
    <source>
        <dbReference type="RuleBase" id="RU003744"/>
    </source>
</evidence>
<comment type="caution">
    <text evidence="6">The sequence shown here is derived from an EMBL/GenBank/DDBJ whole genome shotgun (WGS) entry which is preliminary data.</text>
</comment>
<dbReference type="PROSITE" id="PS01039">
    <property type="entry name" value="SBP_BACTERIAL_3"/>
    <property type="match status" value="1"/>
</dbReference>
<organism evidence="6 7">
    <name type="scientific">Paenibacillus artemisiicola</name>
    <dbReference type="NCBI Taxonomy" id="1172618"/>
    <lineage>
        <taxon>Bacteria</taxon>
        <taxon>Bacillati</taxon>
        <taxon>Bacillota</taxon>
        <taxon>Bacilli</taxon>
        <taxon>Bacillales</taxon>
        <taxon>Paenibacillaceae</taxon>
        <taxon>Paenibacillus</taxon>
    </lineage>
</organism>
<dbReference type="PANTHER" id="PTHR35936">
    <property type="entry name" value="MEMBRANE-BOUND LYTIC MUREIN TRANSGLYCOSYLASE F"/>
    <property type="match status" value="1"/>
</dbReference>
<dbReference type="SMART" id="SM00062">
    <property type="entry name" value="PBPb"/>
    <property type="match status" value="1"/>
</dbReference>
<comment type="similarity">
    <text evidence="2 4">Belongs to the bacterial solute-binding protein 3 family.</text>
</comment>
<evidence type="ECO:0000313" key="7">
    <source>
        <dbReference type="Proteomes" id="UP000670947"/>
    </source>
</evidence>
<feature type="domain" description="Solute-binding protein family 3/N-terminal" evidence="5">
    <location>
        <begin position="69"/>
        <end position="288"/>
    </location>
</feature>
<comment type="subcellular location">
    <subcellularLocation>
        <location evidence="1">Cell envelope</location>
    </subcellularLocation>
</comment>
<dbReference type="InterPro" id="IPR001638">
    <property type="entry name" value="Solute-binding_3/MltF_N"/>
</dbReference>
<dbReference type="EMBL" id="JAGGDJ010000055">
    <property type="protein sequence ID" value="MBO7748372.1"/>
    <property type="molecule type" value="Genomic_DNA"/>
</dbReference>
<evidence type="ECO:0000259" key="5">
    <source>
        <dbReference type="SMART" id="SM00062"/>
    </source>
</evidence>
<reference evidence="6 7" key="1">
    <citation type="submission" date="2021-03" db="EMBL/GenBank/DDBJ databases">
        <title>Paenibacillus artemisicola MWE-103 whole genome sequence.</title>
        <authorList>
            <person name="Ham Y.J."/>
        </authorList>
    </citation>
    <scope>NUCLEOTIDE SEQUENCE [LARGE SCALE GENOMIC DNA]</scope>
    <source>
        <strain evidence="6 7">MWE-103</strain>
    </source>
</reference>
<dbReference type="InterPro" id="IPR018313">
    <property type="entry name" value="SBP_3_CS"/>
</dbReference>
<keyword evidence="7" id="KW-1185">Reference proteome</keyword>
<name>A0ABS3WJC0_9BACL</name>
<evidence type="ECO:0000256" key="3">
    <source>
        <dbReference type="ARBA" id="ARBA00022729"/>
    </source>
</evidence>
<proteinExistence type="inferred from homology"/>
<dbReference type="Gene3D" id="3.40.190.10">
    <property type="entry name" value="Periplasmic binding protein-like II"/>
    <property type="match status" value="2"/>
</dbReference>
<sequence>MLSAALLLSGTACGSKDGNNSGNNAGNGAANGGNNAAGGAGTNTGEAAGGNNAGAGAGTALAAVKSAGEITVGTEGTYAPFTFHDKSGKLTGFDVDIAQEVAKRIGVKAKFVETKWDGMLAGLDAKRFDMVANEVTIRDDRKQKYDFSDPYILSKAVLIVKDNNTSIKSLADLKGKKSGQSLTSDLGDIAKANGAKIVQIDGFNQAIDLLTSGRIDATVNDKLSFLDLKKQRPDVPIKVVAETDNVSQSGLLFRKGGADLVDAANKALADMKADGTYLKISQTYFGEDVSK</sequence>
<keyword evidence="3" id="KW-0732">Signal</keyword>
<gene>
    <name evidence="6" type="ORF">I8J29_29725</name>
</gene>
<dbReference type="Pfam" id="PF00497">
    <property type="entry name" value="SBP_bac_3"/>
    <property type="match status" value="1"/>
</dbReference>
<evidence type="ECO:0000256" key="1">
    <source>
        <dbReference type="ARBA" id="ARBA00004196"/>
    </source>
</evidence>
<evidence type="ECO:0000256" key="2">
    <source>
        <dbReference type="ARBA" id="ARBA00010333"/>
    </source>
</evidence>
<dbReference type="PANTHER" id="PTHR35936:SF34">
    <property type="entry name" value="ABC TRANSPORTER EXTRACELLULAR-BINDING PROTEIN YCKB-RELATED"/>
    <property type="match status" value="1"/>
</dbReference>
<dbReference type="CDD" id="cd13711">
    <property type="entry name" value="PBP2_Ngo0372_TcyA"/>
    <property type="match status" value="1"/>
</dbReference>
<protein>
    <submittedName>
        <fullName evidence="6">Amino acid ABC transporter substrate-binding protein</fullName>
    </submittedName>
</protein>